<evidence type="ECO:0000313" key="8">
    <source>
        <dbReference type="Proteomes" id="UP000030675"/>
    </source>
</evidence>
<dbReference type="InterPro" id="IPR007016">
    <property type="entry name" value="O-antigen_ligase-rel_domated"/>
</dbReference>
<keyword evidence="4 5" id="KW-0472">Membrane</keyword>
<dbReference type="PANTHER" id="PTHR37422">
    <property type="entry name" value="TEICHURONIC ACID BIOSYNTHESIS PROTEIN TUAE"/>
    <property type="match status" value="1"/>
</dbReference>
<keyword evidence="2 5" id="KW-0812">Transmembrane</keyword>
<feature type="transmembrane region" description="Helical" evidence="5">
    <location>
        <begin position="65"/>
        <end position="81"/>
    </location>
</feature>
<feature type="transmembrane region" description="Helical" evidence="5">
    <location>
        <begin position="220"/>
        <end position="239"/>
    </location>
</feature>
<comment type="subcellular location">
    <subcellularLocation>
        <location evidence="1">Membrane</location>
        <topology evidence="1">Multi-pass membrane protein</topology>
    </subcellularLocation>
</comment>
<feature type="transmembrane region" description="Helical" evidence="5">
    <location>
        <begin position="373"/>
        <end position="390"/>
    </location>
</feature>
<dbReference type="Proteomes" id="UP000030675">
    <property type="component" value="Unassembled WGS sequence"/>
</dbReference>
<evidence type="ECO:0000256" key="4">
    <source>
        <dbReference type="ARBA" id="ARBA00023136"/>
    </source>
</evidence>
<feature type="transmembrane region" description="Helical" evidence="5">
    <location>
        <begin position="87"/>
        <end position="107"/>
    </location>
</feature>
<dbReference type="RefSeq" id="WP_023933830.1">
    <property type="nucleotide sequence ID" value="NZ_DF196819.1"/>
</dbReference>
<feature type="transmembrane region" description="Helical" evidence="5">
    <location>
        <begin position="173"/>
        <end position="189"/>
    </location>
</feature>
<dbReference type="PANTHER" id="PTHR37422:SF17">
    <property type="entry name" value="O-ANTIGEN LIGASE"/>
    <property type="match status" value="1"/>
</dbReference>
<dbReference type="EMBL" id="DF196819">
    <property type="protein sequence ID" value="GAD31078.1"/>
    <property type="molecule type" value="Genomic_DNA"/>
</dbReference>
<name>A0A0U1P994_PHOLE</name>
<evidence type="ECO:0000313" key="7">
    <source>
        <dbReference type="EMBL" id="GAD31078.1"/>
    </source>
</evidence>
<proteinExistence type="predicted"/>
<feature type="transmembrane region" description="Helical" evidence="5">
    <location>
        <begin position="148"/>
        <end position="166"/>
    </location>
</feature>
<reference evidence="8" key="1">
    <citation type="submission" date="2012-12" db="EMBL/GenBank/DDBJ databases">
        <title>Genome Sequence of Photobacterium leiognathi lrivu.4.1.</title>
        <authorList>
            <person name="Urbanczyk H."/>
            <person name="Ogura Y."/>
            <person name="Hayashi T."/>
            <person name="Dunlap P.V."/>
        </authorList>
    </citation>
    <scope>NUCLEOTIDE SEQUENCE [LARGE SCALE GENOMIC DNA]</scope>
    <source>
        <strain evidence="8">lrivu.4.1</strain>
    </source>
</reference>
<evidence type="ECO:0000256" key="2">
    <source>
        <dbReference type="ARBA" id="ARBA00022692"/>
    </source>
</evidence>
<evidence type="ECO:0000256" key="3">
    <source>
        <dbReference type="ARBA" id="ARBA00022989"/>
    </source>
</evidence>
<feature type="transmembrane region" description="Helical" evidence="5">
    <location>
        <begin position="35"/>
        <end position="53"/>
    </location>
</feature>
<feature type="transmembrane region" description="Helical" evidence="5">
    <location>
        <begin position="114"/>
        <end position="136"/>
    </location>
</feature>
<feature type="transmembrane region" description="Helical" evidence="5">
    <location>
        <begin position="195"/>
        <end position="211"/>
    </location>
</feature>
<dbReference type="GO" id="GO:0016874">
    <property type="term" value="F:ligase activity"/>
    <property type="evidence" value="ECO:0007669"/>
    <property type="project" value="UniProtKB-KW"/>
</dbReference>
<dbReference type="AlphaFoldDB" id="A0A0U1P994"/>
<keyword evidence="7" id="KW-0436">Ligase</keyword>
<evidence type="ECO:0000256" key="1">
    <source>
        <dbReference type="ARBA" id="ARBA00004141"/>
    </source>
</evidence>
<gene>
    <name evidence="7" type="ORF">PLEI_2735</name>
</gene>
<feature type="domain" description="O-antigen ligase-related" evidence="6">
    <location>
        <begin position="178"/>
        <end position="333"/>
    </location>
</feature>
<dbReference type="InterPro" id="IPR051533">
    <property type="entry name" value="WaaL-like"/>
</dbReference>
<evidence type="ECO:0000259" key="6">
    <source>
        <dbReference type="Pfam" id="PF04932"/>
    </source>
</evidence>
<protein>
    <submittedName>
        <fullName evidence="7">O-Antigen ligase family protein</fullName>
    </submittedName>
</protein>
<sequence length="395" mass="44971">MNKYNMLKNINSFIITLPVLWILTGLFTIHNGDKILVTLTLLSQLLTLITYKLEVLKRNFKNKYLLILAVLFAYSALGEIFHFETPIIFRAIATILVLTLFLPYDLISPKRISIYTLIGSIISLSFVSYNIFVLNIDRGSVDINPIPFSTYLCVLSALSLVCFFCTRDTKYKIICLLSVILSFIAVMLTETRGTILALIITLVLSATYFIIKRSENKKKSILLFIIISAFMVVISFPVLKERVYDNTAYEFSLIEKGNDGSSIGIRLNLWKAGILTIENSPFKGTGNNIHPAIKKLMDEGKIYKNNFYFTLIHFHNQYIDIAVKWGVQSLIILLLFLLVPLFTLNKEDDFTKISFYSLTSIFMIAGLTDPPLINKQLFILFLTLLAIVYGKNKIK</sequence>
<dbReference type="HOGENOM" id="CLU_049451_1_0_6"/>
<dbReference type="GO" id="GO:0016020">
    <property type="term" value="C:membrane"/>
    <property type="evidence" value="ECO:0007669"/>
    <property type="project" value="UniProtKB-SubCell"/>
</dbReference>
<keyword evidence="3 5" id="KW-1133">Transmembrane helix</keyword>
<dbReference type="Pfam" id="PF04932">
    <property type="entry name" value="Wzy_C"/>
    <property type="match status" value="1"/>
</dbReference>
<evidence type="ECO:0000256" key="5">
    <source>
        <dbReference type="SAM" id="Phobius"/>
    </source>
</evidence>
<accession>A0A0U1P994</accession>
<feature type="transmembrane region" description="Helical" evidence="5">
    <location>
        <begin position="350"/>
        <end position="367"/>
    </location>
</feature>
<feature type="transmembrane region" description="Helical" evidence="5">
    <location>
        <begin position="325"/>
        <end position="343"/>
    </location>
</feature>
<feature type="transmembrane region" description="Helical" evidence="5">
    <location>
        <begin position="12"/>
        <end position="29"/>
    </location>
</feature>
<organism evidence="7 8">
    <name type="scientific">Photobacterium leiognathi lrivu.4.1</name>
    <dbReference type="NCBI Taxonomy" id="1248232"/>
    <lineage>
        <taxon>Bacteria</taxon>
        <taxon>Pseudomonadati</taxon>
        <taxon>Pseudomonadota</taxon>
        <taxon>Gammaproteobacteria</taxon>
        <taxon>Vibrionales</taxon>
        <taxon>Vibrionaceae</taxon>
        <taxon>Photobacterium</taxon>
    </lineage>
</organism>